<evidence type="ECO:0000256" key="1">
    <source>
        <dbReference type="SAM" id="MobiDB-lite"/>
    </source>
</evidence>
<dbReference type="InterPro" id="IPR007331">
    <property type="entry name" value="Htaa"/>
</dbReference>
<dbReference type="Proteomes" id="UP001058860">
    <property type="component" value="Chromosome"/>
</dbReference>
<dbReference type="Pfam" id="PF04213">
    <property type="entry name" value="HtaA"/>
    <property type="match status" value="1"/>
</dbReference>
<evidence type="ECO:0000313" key="3">
    <source>
        <dbReference type="EMBL" id="UUY04217.1"/>
    </source>
</evidence>
<accession>A0ABY5PHZ1</accession>
<gene>
    <name evidence="3" type="ORF">LRS13_01415</name>
</gene>
<feature type="compositionally biased region" description="Basic and acidic residues" evidence="1">
    <location>
        <begin position="133"/>
        <end position="160"/>
    </location>
</feature>
<proteinExistence type="predicted"/>
<evidence type="ECO:0000313" key="4">
    <source>
        <dbReference type="Proteomes" id="UP001058860"/>
    </source>
</evidence>
<sequence>MPTLSGGAAATAATLRWDLRPSFVNYVDAGGRIAVWNGASRVAGGGFAFTFVSATTSDAGTPGTPADDYTVARFRGRIDFCYPTHSFRIALADPIVVIDGGQPRIILTGDSYQGVPPDAGDPDPRPPRRVRHVHEPRSDPRHGHPDLDRPGQPRHQADGGRRRHRQRHEQPGLRPLGRGPALRGIHARRHLVTASPDFTCPKGHTHP</sequence>
<dbReference type="RefSeq" id="WP_353864709.1">
    <property type="nucleotide sequence ID" value="NZ_CP088295.1"/>
</dbReference>
<name>A0ABY5PHZ1_9ACTN</name>
<evidence type="ECO:0000259" key="2">
    <source>
        <dbReference type="Pfam" id="PF04213"/>
    </source>
</evidence>
<feature type="region of interest" description="Disordered" evidence="1">
    <location>
        <begin position="108"/>
        <end position="207"/>
    </location>
</feature>
<organism evidence="3 4">
    <name type="scientific">Svornostia abyssi</name>
    <dbReference type="NCBI Taxonomy" id="2898438"/>
    <lineage>
        <taxon>Bacteria</taxon>
        <taxon>Bacillati</taxon>
        <taxon>Actinomycetota</taxon>
        <taxon>Thermoleophilia</taxon>
        <taxon>Solirubrobacterales</taxon>
        <taxon>Baekduiaceae</taxon>
        <taxon>Svornostia</taxon>
    </lineage>
</organism>
<dbReference type="EMBL" id="CP088295">
    <property type="protein sequence ID" value="UUY04217.1"/>
    <property type="molecule type" value="Genomic_DNA"/>
</dbReference>
<reference evidence="4" key="1">
    <citation type="submission" date="2021-11" db="EMBL/GenBank/DDBJ databases">
        <title>Cultivation dependent microbiological survey of springs from the worlds oldest radium mine currently devoted to the extraction of radon-saturated water.</title>
        <authorList>
            <person name="Kapinusova G."/>
            <person name="Smrhova T."/>
            <person name="Strejcek M."/>
            <person name="Suman J."/>
            <person name="Jani K."/>
            <person name="Pajer P."/>
            <person name="Uhlik O."/>
        </authorList>
    </citation>
    <scope>NUCLEOTIDE SEQUENCE [LARGE SCALE GENOMIC DNA]</scope>
    <source>
        <strain evidence="4">J379</strain>
    </source>
</reference>
<protein>
    <submittedName>
        <fullName evidence="3">HtaA domain-containing protein</fullName>
    </submittedName>
</protein>
<feature type="domain" description="Htaa" evidence="2">
    <location>
        <begin position="13"/>
        <end position="111"/>
    </location>
</feature>
<keyword evidence="4" id="KW-1185">Reference proteome</keyword>